<evidence type="ECO:0000256" key="2">
    <source>
        <dbReference type="ARBA" id="ARBA00022729"/>
    </source>
</evidence>
<organism evidence="4 5">
    <name type="scientific">Neocallimastix californiae</name>
    <dbReference type="NCBI Taxonomy" id="1754190"/>
    <lineage>
        <taxon>Eukaryota</taxon>
        <taxon>Fungi</taxon>
        <taxon>Fungi incertae sedis</taxon>
        <taxon>Chytridiomycota</taxon>
        <taxon>Chytridiomycota incertae sedis</taxon>
        <taxon>Neocallimastigomycetes</taxon>
        <taxon>Neocallimastigales</taxon>
        <taxon>Neocallimastigaceae</taxon>
        <taxon>Neocallimastix</taxon>
    </lineage>
</organism>
<dbReference type="PANTHER" id="PTHR28023">
    <property type="entry name" value="UPF0357 PROTEIN YCL012C"/>
    <property type="match status" value="1"/>
</dbReference>
<gene>
    <name evidence="4" type="ORF">LY90DRAFT_700863</name>
</gene>
<evidence type="ECO:0000256" key="3">
    <source>
        <dbReference type="SAM" id="Phobius"/>
    </source>
</evidence>
<keyword evidence="3" id="KW-0472">Membrane</keyword>
<protein>
    <submittedName>
        <fullName evidence="4">Uncharacterized protein</fullName>
    </submittedName>
</protein>
<comment type="similarity">
    <text evidence="1">Belongs to the UPF0357 family.</text>
</comment>
<keyword evidence="3" id="KW-1133">Transmembrane helix</keyword>
<keyword evidence="5" id="KW-1185">Reference proteome</keyword>
<accession>A0A1Y2DZ92</accession>
<keyword evidence="3" id="KW-0812">Transmembrane</keyword>
<evidence type="ECO:0000256" key="1">
    <source>
        <dbReference type="ARBA" id="ARBA00008325"/>
    </source>
</evidence>
<evidence type="ECO:0000313" key="4">
    <source>
        <dbReference type="EMBL" id="ORY64583.1"/>
    </source>
</evidence>
<sequence>MDSPNQEDKNERMNRFNLIIMLLILLLLVLFVFRRYVFNTIVRIKLKYNLIPTSYLDEDLGELESAKLISNDYFEEELDGASSSSGFKRNLKPKSNNNSVSFEEALNTGLSSSNFDVHSHNIQTQDERTGFDPKDTRILKNIMKKEHCDFDTARLVMQNLKFIKMGIDPATGMPLDSKAFTFESKSRR</sequence>
<dbReference type="InterPro" id="IPR018559">
    <property type="entry name" value="DUF2015"/>
</dbReference>
<keyword evidence="2" id="KW-0732">Signal</keyword>
<dbReference type="AlphaFoldDB" id="A0A1Y2DZ92"/>
<dbReference type="Proteomes" id="UP000193920">
    <property type="component" value="Unassembled WGS sequence"/>
</dbReference>
<dbReference type="OrthoDB" id="447314at2759"/>
<dbReference type="EMBL" id="MCOG01000054">
    <property type="protein sequence ID" value="ORY64583.1"/>
    <property type="molecule type" value="Genomic_DNA"/>
</dbReference>
<proteinExistence type="inferred from homology"/>
<evidence type="ECO:0000313" key="5">
    <source>
        <dbReference type="Proteomes" id="UP000193920"/>
    </source>
</evidence>
<dbReference type="PANTHER" id="PTHR28023:SF1">
    <property type="entry name" value="UPF0357 PROTEIN YCL012C"/>
    <property type="match status" value="1"/>
</dbReference>
<comment type="caution">
    <text evidence="4">The sequence shown here is derived from an EMBL/GenBank/DDBJ whole genome shotgun (WGS) entry which is preliminary data.</text>
</comment>
<reference evidence="4 5" key="1">
    <citation type="submission" date="2016-08" db="EMBL/GenBank/DDBJ databases">
        <title>A Parts List for Fungal Cellulosomes Revealed by Comparative Genomics.</title>
        <authorList>
            <consortium name="DOE Joint Genome Institute"/>
            <person name="Haitjema C.H."/>
            <person name="Gilmore S.P."/>
            <person name="Henske J.K."/>
            <person name="Solomon K.V."/>
            <person name="De Groot R."/>
            <person name="Kuo A."/>
            <person name="Mondo S.J."/>
            <person name="Salamov A.A."/>
            <person name="Labutti K."/>
            <person name="Zhao Z."/>
            <person name="Chiniquy J."/>
            <person name="Barry K."/>
            <person name="Brewer H.M."/>
            <person name="Purvine S.O."/>
            <person name="Wright A.T."/>
            <person name="Boxma B."/>
            <person name="Van Alen T."/>
            <person name="Hackstein J.H."/>
            <person name="Baker S.E."/>
            <person name="Grigoriev I.V."/>
            <person name="O'Malley M.A."/>
        </authorList>
    </citation>
    <scope>NUCLEOTIDE SEQUENCE [LARGE SCALE GENOMIC DNA]</scope>
    <source>
        <strain evidence="4 5">G1</strain>
    </source>
</reference>
<feature type="transmembrane region" description="Helical" evidence="3">
    <location>
        <begin position="16"/>
        <end position="37"/>
    </location>
</feature>
<name>A0A1Y2DZ92_9FUNG</name>
<dbReference type="Pfam" id="PF09435">
    <property type="entry name" value="DUF2015"/>
    <property type="match status" value="1"/>
</dbReference>